<evidence type="ECO:0000256" key="1">
    <source>
        <dbReference type="SAM" id="MobiDB-lite"/>
    </source>
</evidence>
<feature type="compositionally biased region" description="Basic and acidic residues" evidence="1">
    <location>
        <begin position="120"/>
        <end position="133"/>
    </location>
</feature>
<keyword evidence="3" id="KW-1185">Reference proteome</keyword>
<feature type="region of interest" description="Disordered" evidence="1">
    <location>
        <begin position="96"/>
        <end position="187"/>
    </location>
</feature>
<sequence length="244" mass="27606">MFQSSKIPDDDVLCPFCVSGKTREFKKVGDLRHHVKTKHPIEMEHAPKGLFSTKTCFYFSINPLEYSKLHGVDKEMSPEVQYARYLMAKWSTGRSPGIEERTGTWEEALNKPSCTTQRPALHDSQRPVMHDSTTHPTRINDPSCTTLNKPSPRQLLNKPPPRQLHNKSSPRQLLNKPPPHHLKRKATDSRYSQNLFLMCSKSVYTGISSLTAVPWSLLRGANSLLRTPSNPSADGQLFMTVPLC</sequence>
<organism evidence="2 3">
    <name type="scientific">Dreissena polymorpha</name>
    <name type="common">Zebra mussel</name>
    <name type="synonym">Mytilus polymorpha</name>
    <dbReference type="NCBI Taxonomy" id="45954"/>
    <lineage>
        <taxon>Eukaryota</taxon>
        <taxon>Metazoa</taxon>
        <taxon>Spiralia</taxon>
        <taxon>Lophotrochozoa</taxon>
        <taxon>Mollusca</taxon>
        <taxon>Bivalvia</taxon>
        <taxon>Autobranchia</taxon>
        <taxon>Heteroconchia</taxon>
        <taxon>Euheterodonta</taxon>
        <taxon>Imparidentia</taxon>
        <taxon>Neoheterodontei</taxon>
        <taxon>Myida</taxon>
        <taxon>Dreissenoidea</taxon>
        <taxon>Dreissenidae</taxon>
        <taxon>Dreissena</taxon>
    </lineage>
</organism>
<reference evidence="2" key="2">
    <citation type="submission" date="2020-11" db="EMBL/GenBank/DDBJ databases">
        <authorList>
            <person name="McCartney M.A."/>
            <person name="Auch B."/>
            <person name="Kono T."/>
            <person name="Mallez S."/>
            <person name="Becker A."/>
            <person name="Gohl D.M."/>
            <person name="Silverstein K.A.T."/>
            <person name="Koren S."/>
            <person name="Bechman K.B."/>
            <person name="Herman A."/>
            <person name="Abrahante J.E."/>
            <person name="Garbe J."/>
        </authorList>
    </citation>
    <scope>NUCLEOTIDE SEQUENCE</scope>
    <source>
        <strain evidence="2">Duluth1</strain>
        <tissue evidence="2">Whole animal</tissue>
    </source>
</reference>
<feature type="compositionally biased region" description="Polar residues" evidence="1">
    <location>
        <begin position="134"/>
        <end position="151"/>
    </location>
</feature>
<protein>
    <submittedName>
        <fullName evidence="2">Uncharacterized protein</fullName>
    </submittedName>
</protein>
<proteinExistence type="predicted"/>
<name>A0A9D4JM79_DREPO</name>
<accession>A0A9D4JM79</accession>
<gene>
    <name evidence="2" type="ORF">DPMN_118782</name>
</gene>
<dbReference type="Proteomes" id="UP000828390">
    <property type="component" value="Unassembled WGS sequence"/>
</dbReference>
<reference evidence="2" key="1">
    <citation type="journal article" date="2019" name="bioRxiv">
        <title>The Genome of the Zebra Mussel, Dreissena polymorpha: A Resource for Invasive Species Research.</title>
        <authorList>
            <person name="McCartney M.A."/>
            <person name="Auch B."/>
            <person name="Kono T."/>
            <person name="Mallez S."/>
            <person name="Zhang Y."/>
            <person name="Obille A."/>
            <person name="Becker A."/>
            <person name="Abrahante J.E."/>
            <person name="Garbe J."/>
            <person name="Badalamenti J.P."/>
            <person name="Herman A."/>
            <person name="Mangelson H."/>
            <person name="Liachko I."/>
            <person name="Sullivan S."/>
            <person name="Sone E.D."/>
            <person name="Koren S."/>
            <person name="Silverstein K.A.T."/>
            <person name="Beckman K.B."/>
            <person name="Gohl D.M."/>
        </authorList>
    </citation>
    <scope>NUCLEOTIDE SEQUENCE</scope>
    <source>
        <strain evidence="2">Duluth1</strain>
        <tissue evidence="2">Whole animal</tissue>
    </source>
</reference>
<comment type="caution">
    <text evidence="2">The sequence shown here is derived from an EMBL/GenBank/DDBJ whole genome shotgun (WGS) entry which is preliminary data.</text>
</comment>
<evidence type="ECO:0000313" key="3">
    <source>
        <dbReference type="Proteomes" id="UP000828390"/>
    </source>
</evidence>
<dbReference type="AlphaFoldDB" id="A0A9D4JM79"/>
<dbReference type="EMBL" id="JAIWYP010000005">
    <property type="protein sequence ID" value="KAH3817250.1"/>
    <property type="molecule type" value="Genomic_DNA"/>
</dbReference>
<evidence type="ECO:0000313" key="2">
    <source>
        <dbReference type="EMBL" id="KAH3817250.1"/>
    </source>
</evidence>